<reference evidence="10 11" key="1">
    <citation type="submission" date="2016-06" db="EMBL/GenBank/DDBJ databases">
        <authorList>
            <person name="Kjaerup R.B."/>
            <person name="Dalgaard T.S."/>
            <person name="Juul-Madsen H.R."/>
        </authorList>
    </citation>
    <scope>NUCLEOTIDE SEQUENCE [LARGE SCALE GENOMIC DNA]</scope>
    <source>
        <strain evidence="10 11">1S159</strain>
    </source>
</reference>
<evidence type="ECO:0000256" key="4">
    <source>
        <dbReference type="ARBA" id="ARBA00022679"/>
    </source>
</evidence>
<dbReference type="InterPro" id="IPR005467">
    <property type="entry name" value="His_kinase_dom"/>
</dbReference>
<dbReference type="PRINTS" id="PR00344">
    <property type="entry name" value="BCTRLSENSOR"/>
</dbReference>
<evidence type="ECO:0000313" key="10">
    <source>
        <dbReference type="EMBL" id="OCH22114.1"/>
    </source>
</evidence>
<comment type="caution">
    <text evidence="10">The sequence shown here is derived from an EMBL/GenBank/DDBJ whole genome shotgun (WGS) entry which is preliminary data.</text>
</comment>
<dbReference type="SUPFAM" id="SSF47384">
    <property type="entry name" value="Homodimeric domain of signal transducing histidine kinase"/>
    <property type="match status" value="1"/>
</dbReference>
<feature type="transmembrane region" description="Helical" evidence="7">
    <location>
        <begin position="274"/>
        <end position="291"/>
    </location>
</feature>
<dbReference type="EMBL" id="MAJU01000008">
    <property type="protein sequence ID" value="OCH22114.1"/>
    <property type="molecule type" value="Genomic_DNA"/>
</dbReference>
<evidence type="ECO:0000313" key="11">
    <source>
        <dbReference type="Proteomes" id="UP000093523"/>
    </source>
</evidence>
<dbReference type="InterPro" id="IPR003594">
    <property type="entry name" value="HATPase_dom"/>
</dbReference>
<evidence type="ECO:0000259" key="9">
    <source>
        <dbReference type="PROSITE" id="PS50110"/>
    </source>
</evidence>
<dbReference type="EC" id="2.7.13.3" evidence="2"/>
<dbReference type="GO" id="GO:0000155">
    <property type="term" value="F:phosphorelay sensor kinase activity"/>
    <property type="evidence" value="ECO:0007669"/>
    <property type="project" value="InterPro"/>
</dbReference>
<sequence>MLIGFPKDKLLLFIAVFILLWVAFFIRSLFKERMKVDPKIYYPYIGYSIFIVFWVLINYYFQSNLLLHFSERVATTMAILANLASYFAFAFAFLFSCRLSSTRKNKKMATWQIVLFYAETIFAITINTIPNQTVTGVTIVEKGIFTIHFGPFASFFFINAFLFIGLIFYNFFKLRKSTIRLNKEKSIYLLFGIVIFMISTIISQIIIPIIWQDFSYAWLPPALSITEAILIGYTLLYHRLYSLRYLAFWILSYSLNALIYLLPLFYIYKGTSESNLLYMSIFLIVFTGLFWEKSLKKTKKMSSLLIYKDRKTPVEKIYAIAEEFKFSSNNAMVKLAELLNTPKEDLLLVGKNANYNVFIPHLNQIHSALVKDELDYQIHYAPEKDNSSLHQVQEKMNESKTALILPIFGENKHISHLLISSNKRDGSTFSNEEISAIQWVLTKVQGYIESERKVLQSQALANSIAHEMRNPLSQLQYHFERIKHHSSIDKENKELINNELRQGSLAIQRGAQLIDIILSEAKNTAINDELFTHYSAALLTERIVDEYAFDSDDMKKRINIDLSQDFIFNLNDTLYSFILFNLLRNAVHYFSECNSTISIRLVKGFASNKVIFRDTGPGIDSHILPNIFDDFFTHNKEGGSGLGLSYCLRVMHAFEGNIACYSKKGEFTEFVLSFPYIEGDLTSLINQQEHHESALPLIDVYDSGDTIKTILIVDDKKVQRMLIQTFIAQDNMNILQAENGEEAISIAMNHPLDIIFMDSRMPVMNGIDAAKRIKLSYPNLPIIALTGESGHDEIQRISQVMDGYLTKPISKPQLIQTLHKWV</sequence>
<keyword evidence="3 6" id="KW-0597">Phosphoprotein</keyword>
<dbReference type="CDD" id="cd17546">
    <property type="entry name" value="REC_hyHK_CKI1_RcsC-like"/>
    <property type="match status" value="1"/>
</dbReference>
<dbReference type="SMART" id="SM00387">
    <property type="entry name" value="HATPase_c"/>
    <property type="match status" value="1"/>
</dbReference>
<evidence type="ECO:0000256" key="3">
    <source>
        <dbReference type="ARBA" id="ARBA00022553"/>
    </source>
</evidence>
<dbReference type="AlphaFoldDB" id="A0A1B9P173"/>
<dbReference type="InterPro" id="IPR036890">
    <property type="entry name" value="HATPase_C_sf"/>
</dbReference>
<evidence type="ECO:0000256" key="7">
    <source>
        <dbReference type="SAM" id="Phobius"/>
    </source>
</evidence>
<gene>
    <name evidence="10" type="ORF">A6E04_09695</name>
</gene>
<evidence type="ECO:0000256" key="1">
    <source>
        <dbReference type="ARBA" id="ARBA00000085"/>
    </source>
</evidence>
<evidence type="ECO:0000259" key="8">
    <source>
        <dbReference type="PROSITE" id="PS50109"/>
    </source>
</evidence>
<dbReference type="InterPro" id="IPR003661">
    <property type="entry name" value="HisK_dim/P_dom"/>
</dbReference>
<dbReference type="InterPro" id="IPR001789">
    <property type="entry name" value="Sig_transdc_resp-reg_receiver"/>
</dbReference>
<feature type="transmembrane region" description="Helical" evidence="7">
    <location>
        <begin position="12"/>
        <end position="30"/>
    </location>
</feature>
<dbReference type="InterPro" id="IPR004358">
    <property type="entry name" value="Sig_transdc_His_kin-like_C"/>
</dbReference>
<dbReference type="SUPFAM" id="SSF52172">
    <property type="entry name" value="CheY-like"/>
    <property type="match status" value="1"/>
</dbReference>
<dbReference type="STRING" id="688.A6E04_09695"/>
<dbReference type="PROSITE" id="PS50110">
    <property type="entry name" value="RESPONSE_REGULATORY"/>
    <property type="match status" value="1"/>
</dbReference>
<dbReference type="GO" id="GO:0009927">
    <property type="term" value="F:histidine phosphotransfer kinase activity"/>
    <property type="evidence" value="ECO:0007669"/>
    <property type="project" value="TreeGrafter"/>
</dbReference>
<dbReference type="CDD" id="cd00082">
    <property type="entry name" value="HisKA"/>
    <property type="match status" value="1"/>
</dbReference>
<feature type="transmembrane region" description="Helical" evidence="7">
    <location>
        <begin position="109"/>
        <end position="129"/>
    </location>
</feature>
<feature type="domain" description="Histidine kinase" evidence="8">
    <location>
        <begin position="463"/>
        <end position="678"/>
    </location>
</feature>
<dbReference type="OrthoDB" id="8573961at2"/>
<feature type="domain" description="Response regulatory" evidence="9">
    <location>
        <begin position="709"/>
        <end position="822"/>
    </location>
</feature>
<comment type="catalytic activity">
    <reaction evidence="1">
        <text>ATP + protein L-histidine = ADP + protein N-phospho-L-histidine.</text>
        <dbReference type="EC" id="2.7.13.3"/>
    </reaction>
</comment>
<feature type="transmembrane region" description="Helical" evidence="7">
    <location>
        <begin position="187"/>
        <end position="211"/>
    </location>
</feature>
<keyword evidence="7" id="KW-1133">Transmembrane helix</keyword>
<keyword evidence="4" id="KW-0808">Transferase</keyword>
<feature type="transmembrane region" description="Helical" evidence="7">
    <location>
        <begin position="42"/>
        <end position="61"/>
    </location>
</feature>
<dbReference type="GO" id="GO:0005886">
    <property type="term" value="C:plasma membrane"/>
    <property type="evidence" value="ECO:0007669"/>
    <property type="project" value="TreeGrafter"/>
</dbReference>
<evidence type="ECO:0000256" key="6">
    <source>
        <dbReference type="PROSITE-ProRule" id="PRU00169"/>
    </source>
</evidence>
<accession>A0A1B9P173</accession>
<feature type="modified residue" description="4-aspartylphosphate" evidence="6">
    <location>
        <position position="758"/>
    </location>
</feature>
<dbReference type="Gene3D" id="3.40.50.2300">
    <property type="match status" value="1"/>
</dbReference>
<feature type="transmembrane region" description="Helical" evidence="7">
    <location>
        <begin position="248"/>
        <end position="268"/>
    </location>
</feature>
<keyword evidence="5 10" id="KW-0418">Kinase</keyword>
<dbReference type="Gene3D" id="3.30.565.10">
    <property type="entry name" value="Histidine kinase-like ATPase, C-terminal domain"/>
    <property type="match status" value="1"/>
</dbReference>
<feature type="transmembrane region" description="Helical" evidence="7">
    <location>
        <begin position="149"/>
        <end position="172"/>
    </location>
</feature>
<keyword evidence="7" id="KW-0472">Membrane</keyword>
<dbReference type="SMART" id="SM00448">
    <property type="entry name" value="REC"/>
    <property type="match status" value="1"/>
</dbReference>
<dbReference type="InterPro" id="IPR036097">
    <property type="entry name" value="HisK_dim/P_sf"/>
</dbReference>
<dbReference type="Proteomes" id="UP000093523">
    <property type="component" value="Unassembled WGS sequence"/>
</dbReference>
<keyword evidence="7" id="KW-0812">Transmembrane</keyword>
<dbReference type="Pfam" id="PF02518">
    <property type="entry name" value="HATPase_c"/>
    <property type="match status" value="1"/>
</dbReference>
<feature type="transmembrane region" description="Helical" evidence="7">
    <location>
        <begin position="73"/>
        <end position="97"/>
    </location>
</feature>
<dbReference type="PANTHER" id="PTHR43047:SF72">
    <property type="entry name" value="OSMOSENSING HISTIDINE PROTEIN KINASE SLN1"/>
    <property type="match status" value="1"/>
</dbReference>
<protein>
    <recommendedName>
        <fullName evidence="2">histidine kinase</fullName>
        <ecNumber evidence="2">2.7.13.3</ecNumber>
    </recommendedName>
</protein>
<name>A0A1B9P173_ALILO</name>
<evidence type="ECO:0000256" key="5">
    <source>
        <dbReference type="ARBA" id="ARBA00022777"/>
    </source>
</evidence>
<evidence type="ECO:0000256" key="2">
    <source>
        <dbReference type="ARBA" id="ARBA00012438"/>
    </source>
</evidence>
<dbReference type="Pfam" id="PF00072">
    <property type="entry name" value="Response_reg"/>
    <property type="match status" value="1"/>
</dbReference>
<dbReference type="SUPFAM" id="SSF55874">
    <property type="entry name" value="ATPase domain of HSP90 chaperone/DNA topoisomerase II/histidine kinase"/>
    <property type="match status" value="1"/>
</dbReference>
<dbReference type="PROSITE" id="PS50109">
    <property type="entry name" value="HIS_KIN"/>
    <property type="match status" value="1"/>
</dbReference>
<dbReference type="PANTHER" id="PTHR43047">
    <property type="entry name" value="TWO-COMPONENT HISTIDINE PROTEIN KINASE"/>
    <property type="match status" value="1"/>
</dbReference>
<dbReference type="InterPro" id="IPR011006">
    <property type="entry name" value="CheY-like_superfamily"/>
</dbReference>
<organism evidence="10 11">
    <name type="scientific">Aliivibrio logei</name>
    <name type="common">Vibrio logei</name>
    <dbReference type="NCBI Taxonomy" id="688"/>
    <lineage>
        <taxon>Bacteria</taxon>
        <taxon>Pseudomonadati</taxon>
        <taxon>Pseudomonadota</taxon>
        <taxon>Gammaproteobacteria</taxon>
        <taxon>Vibrionales</taxon>
        <taxon>Vibrionaceae</taxon>
        <taxon>Aliivibrio</taxon>
    </lineage>
</organism>
<proteinExistence type="predicted"/>